<dbReference type="EMBL" id="PDCR01000011">
    <property type="protein sequence ID" value="PEG54630.1"/>
    <property type="molecule type" value="Genomic_DNA"/>
</dbReference>
<evidence type="ECO:0000313" key="4">
    <source>
        <dbReference type="Proteomes" id="UP000191039"/>
    </source>
</evidence>
<dbReference type="Proteomes" id="UP000191039">
    <property type="component" value="Unassembled WGS sequence"/>
</dbReference>
<feature type="region of interest" description="Disordered" evidence="1">
    <location>
        <begin position="30"/>
        <end position="60"/>
    </location>
</feature>
<name>A0A1Q4HER2_9MYCO</name>
<keyword evidence="5" id="KW-1185">Reference proteome</keyword>
<dbReference type="AlphaFoldDB" id="A0A1Q4HER2"/>
<reference evidence="2 4" key="1">
    <citation type="submission" date="2016-09" db="EMBL/GenBank/DDBJ databases">
        <title>genome sequences of unsequenced Mycobacteria.</title>
        <authorList>
            <person name="Greninger A.L."/>
            <person name="Jerome K.R."/>
            <person name="Mcnair B."/>
            <person name="Wallis C."/>
            <person name="Fang F."/>
        </authorList>
    </citation>
    <scope>NUCLEOTIDE SEQUENCE [LARGE SCALE GENOMIC DNA]</scope>
    <source>
        <strain evidence="2 4">BM1</strain>
    </source>
</reference>
<sequence length="78" mass="8338">MVGVFTLIGGPGRHLPPTRVTAREILSGTDHHLMASRSMTTSGPSRTNDPQGRDLSPYLRPIGGGRIELVMTTSLLPT</sequence>
<proteinExistence type="predicted"/>
<organism evidence="2 4">
    <name type="scientific">Mycolicibacterium diernhoferi</name>
    <dbReference type="NCBI Taxonomy" id="1801"/>
    <lineage>
        <taxon>Bacteria</taxon>
        <taxon>Bacillati</taxon>
        <taxon>Actinomycetota</taxon>
        <taxon>Actinomycetes</taxon>
        <taxon>Mycobacteriales</taxon>
        <taxon>Mycobacteriaceae</taxon>
        <taxon>Mycolicibacterium</taxon>
    </lineage>
</organism>
<dbReference type="EMBL" id="MIJD01000051">
    <property type="protein sequence ID" value="OPE55025.1"/>
    <property type="molecule type" value="Genomic_DNA"/>
</dbReference>
<evidence type="ECO:0000313" key="2">
    <source>
        <dbReference type="EMBL" id="OPE55025.1"/>
    </source>
</evidence>
<evidence type="ECO:0000313" key="3">
    <source>
        <dbReference type="EMBL" id="PEG54630.1"/>
    </source>
</evidence>
<dbReference type="STRING" id="1801.BRW64_11410"/>
<evidence type="ECO:0000256" key="1">
    <source>
        <dbReference type="SAM" id="MobiDB-lite"/>
    </source>
</evidence>
<gene>
    <name evidence="2" type="ORF">BV510_07270</name>
    <name evidence="3" type="ORF">CRI78_10630</name>
</gene>
<evidence type="ECO:0000313" key="5">
    <source>
        <dbReference type="Proteomes" id="UP000220340"/>
    </source>
</evidence>
<dbReference type="Proteomes" id="UP000220340">
    <property type="component" value="Unassembled WGS sequence"/>
</dbReference>
<protein>
    <submittedName>
        <fullName evidence="2">Uncharacterized protein</fullName>
    </submittedName>
</protein>
<reference evidence="3 5" key="2">
    <citation type="submission" date="2017-10" db="EMBL/GenBank/DDBJ databases">
        <title>The new phylogeny of genus Mycobacterium.</title>
        <authorList>
            <person name="Tortoli E."/>
            <person name="Trovato A."/>
            <person name="Cirillo D.M."/>
        </authorList>
    </citation>
    <scope>NUCLEOTIDE SEQUENCE [LARGE SCALE GENOMIC DNA]</scope>
    <source>
        <strain evidence="3 5">IP141170001</strain>
    </source>
</reference>
<comment type="caution">
    <text evidence="2">The sequence shown here is derived from an EMBL/GenBank/DDBJ whole genome shotgun (WGS) entry which is preliminary data.</text>
</comment>
<accession>A0A1Q4HER2</accession>
<feature type="compositionally biased region" description="Polar residues" evidence="1">
    <location>
        <begin position="37"/>
        <end position="50"/>
    </location>
</feature>